<sequence length="459" mass="50679">MTAILHRFSSFLPCHPYNHTRGVNVFMRTKNWSKTSIAAILGLMIVTSGCSDSTSSTSESSKPAESSSGNPVVVKAWYHQYGEKEAVEFLNNWTADFNKSQSKIKLETTIVAGGVADYYSKLSTAFASGAGPDFFEMDASDFSKYVSSGIAAPLDDLITGDIRKDFNEKALAGNTYNGKLYGMPFIIDAIGLYYDKDVLKAANIQPPKTWDELRDAAKKLTTPERKGFTLSPIRGGYQNYEFWPFLWAAGGNVLDDSGKKSTFDSDATRKALQLYRDLAKDGSIYTTLQTDSWDINYLLSGKTAMQLSGIWATPTIEKSGKNIGLVPYPAVDAQGKQTSTLGGWNMIVSSKGHQAEAKEVIRWFWLEGTDRMGQFNTIGGFHLAPRKSVLEAKKDIYSKPIYKDWVDTVVPLGRKDLSLPPEIVTATNDAVQEALFSMDRNIDTIVKDADKKVKETLAK</sequence>
<name>A0ABX1X260_9BACL</name>
<evidence type="ECO:0000313" key="4">
    <source>
        <dbReference type="EMBL" id="NOU62490.1"/>
    </source>
</evidence>
<comment type="caution">
    <text evidence="4">The sequence shown here is derived from an EMBL/GenBank/DDBJ whole genome shotgun (WGS) entry which is preliminary data.</text>
</comment>
<dbReference type="PANTHER" id="PTHR30061:SF50">
    <property type="entry name" value="MALTOSE_MALTODEXTRIN-BINDING PERIPLASMIC PROTEIN"/>
    <property type="match status" value="1"/>
</dbReference>
<evidence type="ECO:0000256" key="3">
    <source>
        <dbReference type="ARBA" id="ARBA00022729"/>
    </source>
</evidence>
<comment type="similarity">
    <text evidence="1">Belongs to the bacterial solute-binding protein 1 family.</text>
</comment>
<dbReference type="PANTHER" id="PTHR30061">
    <property type="entry name" value="MALTOSE-BINDING PERIPLASMIC PROTEIN"/>
    <property type="match status" value="1"/>
</dbReference>
<organism evidence="4 5">
    <name type="scientific">Paenibacillus plantarum</name>
    <dbReference type="NCBI Taxonomy" id="2654975"/>
    <lineage>
        <taxon>Bacteria</taxon>
        <taxon>Bacillati</taxon>
        <taxon>Bacillota</taxon>
        <taxon>Bacilli</taxon>
        <taxon>Bacillales</taxon>
        <taxon>Paenibacillaceae</taxon>
        <taxon>Paenibacillus</taxon>
    </lineage>
</organism>
<evidence type="ECO:0000313" key="5">
    <source>
        <dbReference type="Proteomes" id="UP000653578"/>
    </source>
</evidence>
<keyword evidence="3" id="KW-0732">Signal</keyword>
<dbReference type="CDD" id="cd14748">
    <property type="entry name" value="PBP2_UgpB"/>
    <property type="match status" value="1"/>
</dbReference>
<dbReference type="Proteomes" id="UP000653578">
    <property type="component" value="Unassembled WGS sequence"/>
</dbReference>
<dbReference type="Pfam" id="PF01547">
    <property type="entry name" value="SBP_bac_1"/>
    <property type="match status" value="1"/>
</dbReference>
<dbReference type="EMBL" id="WHNY01000004">
    <property type="protein sequence ID" value="NOU62490.1"/>
    <property type="molecule type" value="Genomic_DNA"/>
</dbReference>
<accession>A0ABX1X260</accession>
<keyword evidence="5" id="KW-1185">Reference proteome</keyword>
<reference evidence="4 5" key="1">
    <citation type="submission" date="2019-10" db="EMBL/GenBank/DDBJ databases">
        <title>Description of Paenibacillus humi sp. nov.</title>
        <authorList>
            <person name="Carlier A."/>
            <person name="Qi S."/>
        </authorList>
    </citation>
    <scope>NUCLEOTIDE SEQUENCE [LARGE SCALE GENOMIC DNA]</scope>
    <source>
        <strain evidence="4 5">LMG 31461</strain>
    </source>
</reference>
<protein>
    <submittedName>
        <fullName evidence="4">Extracellular solute-binding protein</fullName>
    </submittedName>
</protein>
<dbReference type="Gene3D" id="3.40.190.10">
    <property type="entry name" value="Periplasmic binding protein-like II"/>
    <property type="match status" value="1"/>
</dbReference>
<dbReference type="InterPro" id="IPR006059">
    <property type="entry name" value="SBP"/>
</dbReference>
<dbReference type="SUPFAM" id="SSF53850">
    <property type="entry name" value="Periplasmic binding protein-like II"/>
    <property type="match status" value="1"/>
</dbReference>
<gene>
    <name evidence="4" type="ORF">GC096_00325</name>
</gene>
<evidence type="ECO:0000256" key="2">
    <source>
        <dbReference type="ARBA" id="ARBA00022448"/>
    </source>
</evidence>
<proteinExistence type="inferred from homology"/>
<keyword evidence="2" id="KW-0813">Transport</keyword>
<evidence type="ECO:0000256" key="1">
    <source>
        <dbReference type="ARBA" id="ARBA00008520"/>
    </source>
</evidence>